<feature type="domain" description="Aladin seven-bladed propeller" evidence="1">
    <location>
        <begin position="128"/>
        <end position="459"/>
    </location>
</feature>
<dbReference type="InterPro" id="IPR001680">
    <property type="entry name" value="WD40_rpt"/>
</dbReference>
<evidence type="ECO:0000313" key="2">
    <source>
        <dbReference type="EnsemblMetazoa" id="GPPI050798-PA"/>
    </source>
</evidence>
<dbReference type="SUPFAM" id="SSF101908">
    <property type="entry name" value="Putative isomerase YbhE"/>
    <property type="match status" value="1"/>
</dbReference>
<dbReference type="Proteomes" id="UP000092460">
    <property type="component" value="Unassembled WGS sequence"/>
</dbReference>
<name>A0A1B0C6X4_9MUSC</name>
<dbReference type="GO" id="GO:0005643">
    <property type="term" value="C:nuclear pore"/>
    <property type="evidence" value="ECO:0007669"/>
    <property type="project" value="TreeGrafter"/>
</dbReference>
<dbReference type="GO" id="GO:0006913">
    <property type="term" value="P:nucleocytoplasmic transport"/>
    <property type="evidence" value="ECO:0007669"/>
    <property type="project" value="TreeGrafter"/>
</dbReference>
<dbReference type="Pfam" id="PF25460">
    <property type="entry name" value="Beta-prop_Aladin"/>
    <property type="match status" value="1"/>
</dbReference>
<dbReference type="SMART" id="SM00320">
    <property type="entry name" value="WD40"/>
    <property type="match status" value="4"/>
</dbReference>
<dbReference type="PANTHER" id="PTHR14494">
    <property type="entry name" value="ALADIN/ADRACALIN/AAAS"/>
    <property type="match status" value="1"/>
</dbReference>
<evidence type="ECO:0000313" key="3">
    <source>
        <dbReference type="Proteomes" id="UP000092460"/>
    </source>
</evidence>
<dbReference type="InterPro" id="IPR057403">
    <property type="entry name" value="Beta-prop_Aladin"/>
</dbReference>
<proteinExistence type="predicted"/>
<dbReference type="PANTHER" id="PTHR14494:SF0">
    <property type="entry name" value="ALADIN"/>
    <property type="match status" value="1"/>
</dbReference>
<sequence length="508" mass="57229">MCTAFASGIIHMRPICMLPRSEIHDNSETKYYPEINLGKDGFNTSNPLSRYATTSGSVLLPVEESVLKRVVRTYFEYGFKEALNEATTDETAACSPTIFAIAEFTFSVMAFVQYLKSKICPYLKESDINSLANHVETRDWLRAAIRFIAWHPNCFKIAVAGVDDCIRIYSDEVSIVPVLKDDSQIWITSMAWRPYCAAELAVGCQKGICLWTISNTKRIPSSQSLMVFLKYNNHCPVISVQWNTDGNILASASIHDTDILLWHIDNMQATPLKRMGSACSLLKWSPDGSCLFNATLGNVFRFWYIENKWQPERWTLPKGYIQSACWSPSSRFVLFITSEEPLLYCLDCDEEHVFISSSSQKRVSPIADLAQISVGEHQLGGRPQALAWDPNGLYLAITFRDTDCVVLFSTYLQKYNLTLSPMKFLNGIGNEYPAHICFQSKNFKNSNSVLTIVHSVCASFHIVPTLTTNNVNNDSENECDDVNPQLEAKIECSEGTRSISHPFDPLVR</sequence>
<evidence type="ECO:0000259" key="1">
    <source>
        <dbReference type="Pfam" id="PF25460"/>
    </source>
</evidence>
<dbReference type="STRING" id="67801.A0A1B0C6X4"/>
<dbReference type="EMBL" id="JXJN01027167">
    <property type="status" value="NOT_ANNOTATED_CDS"/>
    <property type="molecule type" value="Genomic_DNA"/>
</dbReference>
<protein>
    <recommendedName>
        <fullName evidence="1">Aladin seven-bladed propeller domain-containing protein</fullName>
    </recommendedName>
</protein>
<dbReference type="AlphaFoldDB" id="A0A1B0C6X4"/>
<keyword evidence="3" id="KW-1185">Reference proteome</keyword>
<accession>A0A1B0C6X4</accession>
<dbReference type="Gene3D" id="2.130.10.10">
    <property type="entry name" value="YVTN repeat-like/Quinoprotein amine dehydrogenase"/>
    <property type="match status" value="2"/>
</dbReference>
<dbReference type="InterPro" id="IPR015943">
    <property type="entry name" value="WD40/YVTN_repeat-like_dom_sf"/>
</dbReference>
<organism evidence="2 3">
    <name type="scientific">Glossina palpalis gambiensis</name>
    <dbReference type="NCBI Taxonomy" id="67801"/>
    <lineage>
        <taxon>Eukaryota</taxon>
        <taxon>Metazoa</taxon>
        <taxon>Ecdysozoa</taxon>
        <taxon>Arthropoda</taxon>
        <taxon>Hexapoda</taxon>
        <taxon>Insecta</taxon>
        <taxon>Pterygota</taxon>
        <taxon>Neoptera</taxon>
        <taxon>Endopterygota</taxon>
        <taxon>Diptera</taxon>
        <taxon>Brachycera</taxon>
        <taxon>Muscomorpha</taxon>
        <taxon>Hippoboscoidea</taxon>
        <taxon>Glossinidae</taxon>
        <taxon>Glossina</taxon>
    </lineage>
</organism>
<reference evidence="3" key="1">
    <citation type="submission" date="2015-01" db="EMBL/GenBank/DDBJ databases">
        <authorList>
            <person name="Aksoy S."/>
            <person name="Warren W."/>
            <person name="Wilson R.K."/>
        </authorList>
    </citation>
    <scope>NUCLEOTIDE SEQUENCE [LARGE SCALE GENOMIC DNA]</scope>
    <source>
        <strain evidence="3">IAEA</strain>
    </source>
</reference>
<reference evidence="2" key="2">
    <citation type="submission" date="2020-05" db="UniProtKB">
        <authorList>
            <consortium name="EnsemblMetazoa"/>
        </authorList>
    </citation>
    <scope>IDENTIFICATION</scope>
    <source>
        <strain evidence="2">IAEA</strain>
    </source>
</reference>
<dbReference type="EnsemblMetazoa" id="GPPI050798-RA">
    <property type="protein sequence ID" value="GPPI050798-PA"/>
    <property type="gene ID" value="GPPI050798"/>
</dbReference>
<dbReference type="VEuPathDB" id="VectorBase:GPPI050798"/>
<dbReference type="InterPro" id="IPR045139">
    <property type="entry name" value="Aladin"/>
</dbReference>